<evidence type="ECO:0000313" key="1">
    <source>
        <dbReference type="EMBL" id="PON56078.1"/>
    </source>
</evidence>
<accession>A0A2P5C4Z1</accession>
<organism evidence="1 2">
    <name type="scientific">Trema orientale</name>
    <name type="common">Charcoal tree</name>
    <name type="synonym">Celtis orientalis</name>
    <dbReference type="NCBI Taxonomy" id="63057"/>
    <lineage>
        <taxon>Eukaryota</taxon>
        <taxon>Viridiplantae</taxon>
        <taxon>Streptophyta</taxon>
        <taxon>Embryophyta</taxon>
        <taxon>Tracheophyta</taxon>
        <taxon>Spermatophyta</taxon>
        <taxon>Magnoliopsida</taxon>
        <taxon>eudicotyledons</taxon>
        <taxon>Gunneridae</taxon>
        <taxon>Pentapetalae</taxon>
        <taxon>rosids</taxon>
        <taxon>fabids</taxon>
        <taxon>Rosales</taxon>
        <taxon>Cannabaceae</taxon>
        <taxon>Trema</taxon>
    </lineage>
</organism>
<sequence>MDYRCAGLYQNGLDHMDARLPNDIVESVYWFQVLDIETRLKLALAGQSSWISSHCSV</sequence>
<dbReference type="OrthoDB" id="10380891at2759"/>
<reference evidence="2" key="1">
    <citation type="submission" date="2016-06" db="EMBL/GenBank/DDBJ databases">
        <title>Parallel loss of symbiosis genes in relatives of nitrogen-fixing non-legume Parasponia.</title>
        <authorList>
            <person name="Van Velzen R."/>
            <person name="Holmer R."/>
            <person name="Bu F."/>
            <person name="Rutten L."/>
            <person name="Van Zeijl A."/>
            <person name="Liu W."/>
            <person name="Santuari L."/>
            <person name="Cao Q."/>
            <person name="Sharma T."/>
            <person name="Shen D."/>
            <person name="Roswanjaya Y."/>
            <person name="Wardhani T."/>
            <person name="Kalhor M.S."/>
            <person name="Jansen J."/>
            <person name="Van den Hoogen J."/>
            <person name="Gungor B."/>
            <person name="Hartog M."/>
            <person name="Hontelez J."/>
            <person name="Verver J."/>
            <person name="Yang W.-C."/>
            <person name="Schijlen E."/>
            <person name="Repin R."/>
            <person name="Schilthuizen M."/>
            <person name="Schranz E."/>
            <person name="Heidstra R."/>
            <person name="Miyata K."/>
            <person name="Fedorova E."/>
            <person name="Kohlen W."/>
            <person name="Bisseling T."/>
            <person name="Smit S."/>
            <person name="Geurts R."/>
        </authorList>
    </citation>
    <scope>NUCLEOTIDE SEQUENCE [LARGE SCALE GENOMIC DNA]</scope>
    <source>
        <strain evidence="2">cv. RG33-2</strain>
    </source>
</reference>
<proteinExistence type="predicted"/>
<protein>
    <submittedName>
        <fullName evidence="1">Uncharacterized protein</fullName>
    </submittedName>
</protein>
<evidence type="ECO:0000313" key="2">
    <source>
        <dbReference type="Proteomes" id="UP000237000"/>
    </source>
</evidence>
<dbReference type="Proteomes" id="UP000237000">
    <property type="component" value="Unassembled WGS sequence"/>
</dbReference>
<keyword evidence="2" id="KW-1185">Reference proteome</keyword>
<dbReference type="AlphaFoldDB" id="A0A2P5C4Z1"/>
<name>A0A2P5C4Z1_TREOI</name>
<dbReference type="EMBL" id="JXTC01000412">
    <property type="protein sequence ID" value="PON56078.1"/>
    <property type="molecule type" value="Genomic_DNA"/>
</dbReference>
<gene>
    <name evidence="1" type="ORF">TorRG33x02_297400</name>
</gene>
<comment type="caution">
    <text evidence="1">The sequence shown here is derived from an EMBL/GenBank/DDBJ whole genome shotgun (WGS) entry which is preliminary data.</text>
</comment>
<dbReference type="InParanoid" id="A0A2P5C4Z1"/>